<dbReference type="GO" id="GO:0003677">
    <property type="term" value="F:DNA binding"/>
    <property type="evidence" value="ECO:0007669"/>
    <property type="project" value="UniProtKB-KW"/>
</dbReference>
<evidence type="ECO:0000256" key="1">
    <source>
        <dbReference type="ARBA" id="ARBA00023015"/>
    </source>
</evidence>
<organism evidence="5 6">
    <name type="scientific">Microbacterium stercoris</name>
    <dbReference type="NCBI Taxonomy" id="2820289"/>
    <lineage>
        <taxon>Bacteria</taxon>
        <taxon>Bacillati</taxon>
        <taxon>Actinomycetota</taxon>
        <taxon>Actinomycetes</taxon>
        <taxon>Micrococcales</taxon>
        <taxon>Microbacteriaceae</taxon>
        <taxon>Microbacterium</taxon>
    </lineage>
</organism>
<dbReference type="Pfam" id="PF01381">
    <property type="entry name" value="HTH_3"/>
    <property type="match status" value="1"/>
</dbReference>
<dbReference type="CDD" id="cd00093">
    <property type="entry name" value="HTH_XRE"/>
    <property type="match status" value="1"/>
</dbReference>
<evidence type="ECO:0000256" key="3">
    <source>
        <dbReference type="ARBA" id="ARBA00023163"/>
    </source>
</evidence>
<reference evidence="5" key="1">
    <citation type="submission" date="2021-03" db="EMBL/GenBank/DDBJ databases">
        <title>Microbacterium sp. nov., a novel actinobacterium isolated from cow dung.</title>
        <authorList>
            <person name="Zhang L."/>
        </authorList>
    </citation>
    <scope>NUCLEOTIDE SEQUENCE</scope>
    <source>
        <strain evidence="5">NEAU-LLB</strain>
    </source>
</reference>
<accession>A0A939QIR1</accession>
<name>A0A939QIR1_9MICO</name>
<keyword evidence="3" id="KW-0804">Transcription</keyword>
<feature type="domain" description="HTH cro/C1-type" evidence="4">
    <location>
        <begin position="14"/>
        <end position="69"/>
    </location>
</feature>
<evidence type="ECO:0000256" key="2">
    <source>
        <dbReference type="ARBA" id="ARBA00023125"/>
    </source>
</evidence>
<protein>
    <submittedName>
        <fullName evidence="5">Helix-turn-helix transcriptional regulator</fullName>
    </submittedName>
</protein>
<dbReference type="PROSITE" id="PS50943">
    <property type="entry name" value="HTH_CROC1"/>
    <property type="match status" value="1"/>
</dbReference>
<keyword evidence="6" id="KW-1185">Reference proteome</keyword>
<dbReference type="GO" id="GO:0005829">
    <property type="term" value="C:cytosol"/>
    <property type="evidence" value="ECO:0007669"/>
    <property type="project" value="TreeGrafter"/>
</dbReference>
<comment type="caution">
    <text evidence="5">The sequence shown here is derived from an EMBL/GenBank/DDBJ whole genome shotgun (WGS) entry which is preliminary data.</text>
</comment>
<dbReference type="PANTHER" id="PTHR46797:SF23">
    <property type="entry name" value="HTH-TYPE TRANSCRIPTIONAL REGULATOR SUTR"/>
    <property type="match status" value="1"/>
</dbReference>
<dbReference type="EMBL" id="JAGFOA010000003">
    <property type="protein sequence ID" value="MBO3663652.1"/>
    <property type="molecule type" value="Genomic_DNA"/>
</dbReference>
<dbReference type="SUPFAM" id="SSF47413">
    <property type="entry name" value="lambda repressor-like DNA-binding domains"/>
    <property type="match status" value="1"/>
</dbReference>
<dbReference type="GO" id="GO:0003700">
    <property type="term" value="F:DNA-binding transcription factor activity"/>
    <property type="evidence" value="ECO:0007669"/>
    <property type="project" value="TreeGrafter"/>
</dbReference>
<evidence type="ECO:0000313" key="6">
    <source>
        <dbReference type="Proteomes" id="UP000680132"/>
    </source>
</evidence>
<proteinExistence type="predicted"/>
<dbReference type="Gene3D" id="1.10.260.40">
    <property type="entry name" value="lambda repressor-like DNA-binding domains"/>
    <property type="match status" value="1"/>
</dbReference>
<keyword evidence="2" id="KW-0238">DNA-binding</keyword>
<dbReference type="SMART" id="SM00530">
    <property type="entry name" value="HTH_XRE"/>
    <property type="match status" value="1"/>
</dbReference>
<evidence type="ECO:0000313" key="5">
    <source>
        <dbReference type="EMBL" id="MBO3663652.1"/>
    </source>
</evidence>
<dbReference type="PANTHER" id="PTHR46797">
    <property type="entry name" value="HTH-TYPE TRANSCRIPTIONAL REGULATOR"/>
    <property type="match status" value="1"/>
</dbReference>
<dbReference type="InterPro" id="IPR050807">
    <property type="entry name" value="TransReg_Diox_bact_type"/>
</dbReference>
<evidence type="ECO:0000259" key="4">
    <source>
        <dbReference type="PROSITE" id="PS50943"/>
    </source>
</evidence>
<dbReference type="RefSeq" id="WP_208502955.1">
    <property type="nucleotide sequence ID" value="NZ_JAGFOA010000003.1"/>
</dbReference>
<dbReference type="InterPro" id="IPR010982">
    <property type="entry name" value="Lambda_DNA-bd_dom_sf"/>
</dbReference>
<dbReference type="AlphaFoldDB" id="A0A939QIR1"/>
<gene>
    <name evidence="5" type="ORF">J5V96_08995</name>
</gene>
<sequence length="89" mass="9797">MGNLDHRRNFGARVRELRQSQGWTSQESFAHHLSMDRTYVSGIERGTRNPTLDVIVRIAHGLNVPPSALLEGIEQAAAPATHHNPSSSS</sequence>
<dbReference type="Proteomes" id="UP000680132">
    <property type="component" value="Unassembled WGS sequence"/>
</dbReference>
<keyword evidence="1" id="KW-0805">Transcription regulation</keyword>
<dbReference type="InterPro" id="IPR001387">
    <property type="entry name" value="Cro/C1-type_HTH"/>
</dbReference>